<keyword evidence="3" id="KW-1185">Reference proteome</keyword>
<evidence type="ECO:0000313" key="3">
    <source>
        <dbReference type="Proteomes" id="UP001159363"/>
    </source>
</evidence>
<name>A0ABQ9I6C2_9NEOP</name>
<dbReference type="Proteomes" id="UP001159363">
    <property type="component" value="Chromosome 2"/>
</dbReference>
<proteinExistence type="predicted"/>
<gene>
    <name evidence="2" type="ORF">PR048_004358</name>
</gene>
<feature type="region of interest" description="Disordered" evidence="1">
    <location>
        <begin position="735"/>
        <end position="762"/>
    </location>
</feature>
<comment type="caution">
    <text evidence="2">The sequence shown here is derived from an EMBL/GenBank/DDBJ whole genome shotgun (WGS) entry which is preliminary data.</text>
</comment>
<feature type="region of interest" description="Disordered" evidence="1">
    <location>
        <begin position="634"/>
        <end position="655"/>
    </location>
</feature>
<dbReference type="InterPro" id="IPR036397">
    <property type="entry name" value="RNaseH_sf"/>
</dbReference>
<dbReference type="Gene3D" id="3.30.420.10">
    <property type="entry name" value="Ribonuclease H-like superfamily/Ribonuclease H"/>
    <property type="match status" value="1"/>
</dbReference>
<evidence type="ECO:0000313" key="2">
    <source>
        <dbReference type="EMBL" id="KAJ8891804.1"/>
    </source>
</evidence>
<sequence>MPAMKLNFRCKCISGANTLNYNMHQEMQLHRRYFNDIKSSNPRGQSTAPTSRDAIGWRAIALWCWRLWVRIPDYSPPTTMNSSAFQLPDPHLRTDETWQTLSLASTFPRTVCLLPSRQGEPGLIPGRVTSRFSHVGIVLDDAASRRVFSGLPFPPPFHSGAAPYSPRSPSPAAYSDPRFIFERHTAPTRVIIMASVISNDSRTPLVVTGWTLMARRCVQDIIPQCAFPFLVKFETPILQQNNARTHTARVSLACLRCVNMLPRQASSPDLSSTENVWEQIRHQLRPAASTADLEGQLRKLRQYLPREKMRRLCASMPNRIAACLCATCRNTRTVGNGIFPGKPAHQRQRPTPNTTLIKFGGYSASDRTHFAMVLGERPKRYTNHGPYIQPEIYKVNFANCFITMTRSATDNSTSQFQRAPQLRVEMDVGEISQSRKERRFGNPERKIWYIQLRTQERHSGSMTPGTQSDACVLGDPREVAGYPDECGRRVCRTVIQAEGHYANERVLLVFLSEHQGAAAVAVLLANKTRVEYSSTYAAITFSSYRCKTYGRTRSLSQQQDTYSARSFAVHSEDADVCRQQQGPESLFAGVVPDHCDPDVVGDGLGVVVGVDEDLPSVLGHNVVLFQIPAGAAKDDLEVDSPPTKANRVQSPDGSLPDSHIWGSCRTMPLVGRVFSVISLPLPSHNSVAAPVRSVEWLQDPLTGDEYATADARRVHDEERLPRDLTLGDGHARYDARAQPARCRHKRSTIPELPPRKPPKPRETSLRLTIWRCMKSTLLIPHSGAIKGQSTAPTSRDAIGWRAIALWCWRLWVRIPDYSPPTTMNSSAFQLPDPHLRTDETWQTLSLASTFPRSTQLSFHLCIPAQICYLEWDVPACPWSISEGAIRIPGREISELYYRSAVFCRNVKNHLLVSNTIHNVAACVRAVCLLPSRQGEPGLIPGRVTSTFSHVGIVLDDAASRRVFSGLPFPPPFHSGAAPYSHRSPSPAAYPLVAAYDPLLSTGATDATHASLSWQHVLHEPKCHGMTNPFPGNRSICPVRTHSYLDMAPFGIGEAH</sequence>
<organism evidence="2 3">
    <name type="scientific">Dryococelus australis</name>
    <dbReference type="NCBI Taxonomy" id="614101"/>
    <lineage>
        <taxon>Eukaryota</taxon>
        <taxon>Metazoa</taxon>
        <taxon>Ecdysozoa</taxon>
        <taxon>Arthropoda</taxon>
        <taxon>Hexapoda</taxon>
        <taxon>Insecta</taxon>
        <taxon>Pterygota</taxon>
        <taxon>Neoptera</taxon>
        <taxon>Polyneoptera</taxon>
        <taxon>Phasmatodea</taxon>
        <taxon>Verophasmatodea</taxon>
        <taxon>Anareolatae</taxon>
        <taxon>Phasmatidae</taxon>
        <taxon>Eurycanthinae</taxon>
        <taxon>Dryococelus</taxon>
    </lineage>
</organism>
<protein>
    <submittedName>
        <fullName evidence="2">Uncharacterized protein</fullName>
    </submittedName>
</protein>
<reference evidence="2 3" key="1">
    <citation type="submission" date="2023-02" db="EMBL/GenBank/DDBJ databases">
        <title>LHISI_Scaffold_Assembly.</title>
        <authorList>
            <person name="Stuart O.P."/>
            <person name="Cleave R."/>
            <person name="Magrath M.J.L."/>
            <person name="Mikheyev A.S."/>
        </authorList>
    </citation>
    <scope>NUCLEOTIDE SEQUENCE [LARGE SCALE GENOMIC DNA]</scope>
    <source>
        <strain evidence="2">Daus_M_001</strain>
        <tissue evidence="2">Leg muscle</tissue>
    </source>
</reference>
<accession>A0ABQ9I6C2</accession>
<evidence type="ECO:0000256" key="1">
    <source>
        <dbReference type="SAM" id="MobiDB-lite"/>
    </source>
</evidence>
<dbReference type="EMBL" id="JARBHB010000002">
    <property type="protein sequence ID" value="KAJ8891804.1"/>
    <property type="molecule type" value="Genomic_DNA"/>
</dbReference>